<feature type="transmembrane region" description="Helical" evidence="7">
    <location>
        <begin position="522"/>
        <end position="542"/>
    </location>
</feature>
<organism evidence="10 11">
    <name type="scientific">Seminavis robusta</name>
    <dbReference type="NCBI Taxonomy" id="568900"/>
    <lineage>
        <taxon>Eukaryota</taxon>
        <taxon>Sar</taxon>
        <taxon>Stramenopiles</taxon>
        <taxon>Ochrophyta</taxon>
        <taxon>Bacillariophyta</taxon>
        <taxon>Bacillariophyceae</taxon>
        <taxon>Bacillariophycidae</taxon>
        <taxon>Naviculales</taxon>
        <taxon>Naviculaceae</taxon>
        <taxon>Seminavis</taxon>
    </lineage>
</organism>
<reference evidence="10" key="1">
    <citation type="submission" date="2020-06" db="EMBL/GenBank/DDBJ databases">
        <authorList>
            <consortium name="Plant Systems Biology data submission"/>
        </authorList>
    </citation>
    <scope>NUCLEOTIDE SEQUENCE</scope>
    <source>
        <strain evidence="10">D6</strain>
    </source>
</reference>
<feature type="compositionally biased region" description="Low complexity" evidence="6">
    <location>
        <begin position="677"/>
        <end position="688"/>
    </location>
</feature>
<evidence type="ECO:0000256" key="1">
    <source>
        <dbReference type="ARBA" id="ARBA00004141"/>
    </source>
</evidence>
<keyword evidence="3 7" id="KW-0812">Transmembrane</keyword>
<comment type="similarity">
    <text evidence="2">Belongs to the TMEM144 family.</text>
</comment>
<keyword evidence="11" id="KW-1185">Reference proteome</keyword>
<evidence type="ECO:0000256" key="8">
    <source>
        <dbReference type="SAM" id="SignalP"/>
    </source>
</evidence>
<feature type="transmembrane region" description="Helical" evidence="7">
    <location>
        <begin position="489"/>
        <end position="510"/>
    </location>
</feature>
<name>A0A9N8E2I5_9STRA</name>
<gene>
    <name evidence="10" type="ORF">SEMRO_588_G171500.1</name>
</gene>
<evidence type="ECO:0000256" key="2">
    <source>
        <dbReference type="ARBA" id="ARBA00005731"/>
    </source>
</evidence>
<feature type="transmembrane region" description="Helical" evidence="7">
    <location>
        <begin position="840"/>
        <end position="857"/>
    </location>
</feature>
<feature type="transmembrane region" description="Helical" evidence="7">
    <location>
        <begin position="690"/>
        <end position="710"/>
    </location>
</feature>
<feature type="region of interest" description="Disordered" evidence="6">
    <location>
        <begin position="642"/>
        <end position="688"/>
    </location>
</feature>
<evidence type="ECO:0000313" key="10">
    <source>
        <dbReference type="EMBL" id="CAB9513382.1"/>
    </source>
</evidence>
<accession>A0A9N8E2I5</accession>
<dbReference type="OrthoDB" id="426527at2759"/>
<dbReference type="PANTHER" id="PTHR16119:SF17">
    <property type="entry name" value="TRANSMEMBRANE PROTEIN 144"/>
    <property type="match status" value="1"/>
</dbReference>
<protein>
    <submittedName>
        <fullName evidence="10">Transmembrane protein 144 homolog</fullName>
    </submittedName>
</protein>
<feature type="transmembrane region" description="Helical" evidence="7">
    <location>
        <begin position="548"/>
        <end position="569"/>
    </location>
</feature>
<dbReference type="PANTHER" id="PTHR16119">
    <property type="entry name" value="TRANSMEMBRANE PROTEIN 144"/>
    <property type="match status" value="1"/>
</dbReference>
<dbReference type="Pfam" id="PF00144">
    <property type="entry name" value="Beta-lactamase"/>
    <property type="match status" value="1"/>
</dbReference>
<feature type="signal peptide" evidence="8">
    <location>
        <begin position="1"/>
        <end position="25"/>
    </location>
</feature>
<dbReference type="InterPro" id="IPR012435">
    <property type="entry name" value="TMEM144"/>
</dbReference>
<dbReference type="Gene3D" id="3.40.710.10">
    <property type="entry name" value="DD-peptidase/beta-lactamase superfamily"/>
    <property type="match status" value="1"/>
</dbReference>
<dbReference type="InterPro" id="IPR010651">
    <property type="entry name" value="Sugar_transport"/>
</dbReference>
<dbReference type="EMBL" id="CAICTM010000587">
    <property type="protein sequence ID" value="CAB9513382.1"/>
    <property type="molecule type" value="Genomic_DNA"/>
</dbReference>
<dbReference type="GO" id="GO:0015144">
    <property type="term" value="F:carbohydrate transmembrane transporter activity"/>
    <property type="evidence" value="ECO:0007669"/>
    <property type="project" value="InterPro"/>
</dbReference>
<dbReference type="Proteomes" id="UP001153069">
    <property type="component" value="Unassembled WGS sequence"/>
</dbReference>
<evidence type="ECO:0000256" key="7">
    <source>
        <dbReference type="SAM" id="Phobius"/>
    </source>
</evidence>
<dbReference type="Pfam" id="PF07857">
    <property type="entry name" value="TMEM144"/>
    <property type="match status" value="1"/>
</dbReference>
<evidence type="ECO:0000256" key="3">
    <source>
        <dbReference type="ARBA" id="ARBA00022692"/>
    </source>
</evidence>
<evidence type="ECO:0000256" key="4">
    <source>
        <dbReference type="ARBA" id="ARBA00022989"/>
    </source>
</evidence>
<feature type="transmembrane region" description="Helical" evidence="7">
    <location>
        <begin position="808"/>
        <end position="828"/>
    </location>
</feature>
<comment type="subcellular location">
    <subcellularLocation>
        <location evidence="1">Membrane</location>
        <topology evidence="1">Multi-pass membrane protein</topology>
    </subcellularLocation>
</comment>
<dbReference type="InterPro" id="IPR012338">
    <property type="entry name" value="Beta-lactam/transpept-like"/>
</dbReference>
<feature type="region of interest" description="Disordered" evidence="6">
    <location>
        <begin position="437"/>
        <end position="476"/>
    </location>
</feature>
<comment type="caution">
    <text evidence="10">The sequence shown here is derived from an EMBL/GenBank/DDBJ whole genome shotgun (WGS) entry which is preliminary data.</text>
</comment>
<evidence type="ECO:0000256" key="6">
    <source>
        <dbReference type="SAM" id="MobiDB-lite"/>
    </source>
</evidence>
<keyword evidence="5 7" id="KW-0472">Membrane</keyword>
<evidence type="ECO:0000313" key="11">
    <source>
        <dbReference type="Proteomes" id="UP001153069"/>
    </source>
</evidence>
<dbReference type="GO" id="GO:0016020">
    <property type="term" value="C:membrane"/>
    <property type="evidence" value="ECO:0007669"/>
    <property type="project" value="UniProtKB-SubCell"/>
</dbReference>
<evidence type="ECO:0000259" key="9">
    <source>
        <dbReference type="Pfam" id="PF00144"/>
    </source>
</evidence>
<feature type="transmembrane region" description="Helical" evidence="7">
    <location>
        <begin position="612"/>
        <end position="633"/>
    </location>
</feature>
<sequence length="860" mass="91521">MIIPRSRTRTLLAAAVTIAARSAMAASPPDELASQFQKEQGLPGLVVASVAQSPTMGLQMWTAAYGQANIAKNEPMTTDTSLWMASLTKAVVGTAMAKAKEQEYIVDYTDKASTLLSWHNAFEIGDAEKMPWLSDITLEHLATHRSTIRDNMEVYLCGYYVGDKTGNYSLLLDIVGMPNACIDNSPVELGAFLESYLSVDGAYFNATTNFLDGVIPGQQASYSNFGAALAGYLLELATNEPLPDYTHTEMFQVLGMNSTSFRQSDLNTIATPYTKLDGTLEEYMEIPLYDVATFPDGGLRSSVNDMARFLGTIMNGGTLDISPEDDADETATARNGRESTVLLQPESVKEMLRPRYESDRAIFWFVTELEVGGKNRSLIGHNGGDPGAFTYLFFDPDTSTGYFIAGNGDGSTLDPYALADLAAALFAYADELAMDDGNETPAEVDGGAGVETDPDDTNNEISTAEDGGAPGAGSSDVAEGQYQYRRGNVGIGIAGVCVASLFWGSCFTVCKGYDLPKDGVHFAFLMSIGIMLMGILSLLFSSATHGDYQVVFAPLGVFGGFLWSCGNFLTVPIIEYVGLAVGMAIWAAVNMIVCFVVGAMGLPHGILPKEPLSHPSCGVIGVLCALGGLCIFANIKAETNTSTTATDEAPNDEGAAADTEEQPEQAALSEPLLPEESTTTTTTTTTSSSIAGNLPLGVAMAMAAGVFYGFQMVPLTIWNHKVHQNGNIFDDGQPLPSDTLLAMRFFFSQFAGIFVTSLLGFSFYSIVMGQQPQLVPPNATLPSILCGAVWAVGCAGAMLATAELGNAVGFPLVLNCSFLINSAWSILVYKEIQGKRNLQLFGGAFALNFLSSLFISISKA</sequence>
<dbReference type="InterPro" id="IPR001466">
    <property type="entry name" value="Beta-lactam-related"/>
</dbReference>
<feature type="chain" id="PRO_5040179805" evidence="8">
    <location>
        <begin position="26"/>
        <end position="860"/>
    </location>
</feature>
<keyword evidence="4 7" id="KW-1133">Transmembrane helix</keyword>
<feature type="transmembrane region" description="Helical" evidence="7">
    <location>
        <begin position="745"/>
        <end position="767"/>
    </location>
</feature>
<dbReference type="SUPFAM" id="SSF56601">
    <property type="entry name" value="beta-lactamase/transpeptidase-like"/>
    <property type="match status" value="1"/>
</dbReference>
<feature type="transmembrane region" description="Helical" evidence="7">
    <location>
        <begin position="779"/>
        <end position="802"/>
    </location>
</feature>
<evidence type="ECO:0000256" key="5">
    <source>
        <dbReference type="ARBA" id="ARBA00023136"/>
    </source>
</evidence>
<dbReference type="AlphaFoldDB" id="A0A9N8E2I5"/>
<proteinExistence type="inferred from homology"/>
<feature type="transmembrane region" description="Helical" evidence="7">
    <location>
        <begin position="576"/>
        <end position="600"/>
    </location>
</feature>
<feature type="domain" description="Beta-lactamase-related" evidence="9">
    <location>
        <begin position="30"/>
        <end position="418"/>
    </location>
</feature>
<keyword evidence="8" id="KW-0732">Signal</keyword>